<organism evidence="1 2">
    <name type="scientific">Aphis glycines</name>
    <name type="common">Soybean aphid</name>
    <dbReference type="NCBI Taxonomy" id="307491"/>
    <lineage>
        <taxon>Eukaryota</taxon>
        <taxon>Metazoa</taxon>
        <taxon>Ecdysozoa</taxon>
        <taxon>Arthropoda</taxon>
        <taxon>Hexapoda</taxon>
        <taxon>Insecta</taxon>
        <taxon>Pterygota</taxon>
        <taxon>Neoptera</taxon>
        <taxon>Paraneoptera</taxon>
        <taxon>Hemiptera</taxon>
        <taxon>Sternorrhyncha</taxon>
        <taxon>Aphidomorpha</taxon>
        <taxon>Aphidoidea</taxon>
        <taxon>Aphididae</taxon>
        <taxon>Aphidini</taxon>
        <taxon>Aphis</taxon>
        <taxon>Aphis</taxon>
    </lineage>
</organism>
<dbReference type="OrthoDB" id="6626949at2759"/>
<dbReference type="AlphaFoldDB" id="A0A6G0TL29"/>
<evidence type="ECO:0000313" key="1">
    <source>
        <dbReference type="EMBL" id="KAE9533685.1"/>
    </source>
</evidence>
<evidence type="ECO:0000313" key="2">
    <source>
        <dbReference type="Proteomes" id="UP000475862"/>
    </source>
</evidence>
<sequence length="238" mass="27020">MAHLEVGHKISRKPSQSDSILSTTSILDLQNIYLNEKGFHFLLTSKFTQDCLENLFSVLRAKYIIPDALKFKNDLKLLSVSQYLKDVSRDNSSPNTTLKEVQLFLDNDEPDMNLCNGELNSLYNVCGYVIHSIKPKSKRCSFCLSSVGSNKNQNCDIKQFLINCWEKKNKIKLANKYGSKSIANHFRLTPEFQISNCNVPLHIAQLSLGTETIVPKNVNSYFHVDTTVAIGQKSKRKR</sequence>
<keyword evidence="2" id="KW-1185">Reference proteome</keyword>
<gene>
    <name evidence="1" type="ORF">AGLY_009034</name>
</gene>
<name>A0A6G0TL29_APHGL</name>
<dbReference type="EMBL" id="VYZN01000032">
    <property type="protein sequence ID" value="KAE9533685.1"/>
    <property type="molecule type" value="Genomic_DNA"/>
</dbReference>
<accession>A0A6G0TL29</accession>
<reference evidence="1 2" key="1">
    <citation type="submission" date="2019-08" db="EMBL/GenBank/DDBJ databases">
        <title>The genome of the soybean aphid Biotype 1, its phylome, world population structure and adaptation to the North American continent.</title>
        <authorList>
            <person name="Giordano R."/>
            <person name="Donthu R.K."/>
            <person name="Hernandez A.G."/>
            <person name="Wright C.L."/>
            <person name="Zimin A.V."/>
        </authorList>
    </citation>
    <scope>NUCLEOTIDE SEQUENCE [LARGE SCALE GENOMIC DNA]</scope>
    <source>
        <tissue evidence="1">Whole aphids</tissue>
    </source>
</reference>
<protein>
    <recommendedName>
        <fullName evidence="3">THAP-type domain-containing protein</fullName>
    </recommendedName>
</protein>
<dbReference type="Proteomes" id="UP000475862">
    <property type="component" value="Unassembled WGS sequence"/>
</dbReference>
<proteinExistence type="predicted"/>
<comment type="caution">
    <text evidence="1">The sequence shown here is derived from an EMBL/GenBank/DDBJ whole genome shotgun (WGS) entry which is preliminary data.</text>
</comment>
<evidence type="ECO:0008006" key="3">
    <source>
        <dbReference type="Google" id="ProtNLM"/>
    </source>
</evidence>